<dbReference type="AlphaFoldDB" id="A0A6J6WTS2"/>
<dbReference type="InterPro" id="IPR003796">
    <property type="entry name" value="RNR_NrdR-like"/>
</dbReference>
<keyword evidence="5" id="KW-0238">DNA-binding</keyword>
<dbReference type="HAMAP" id="MF_00440">
    <property type="entry name" value="NrdR"/>
    <property type="match status" value="1"/>
</dbReference>
<dbReference type="Pfam" id="PF22811">
    <property type="entry name" value="Zn_ribbon_NrdR"/>
    <property type="match status" value="1"/>
</dbReference>
<organism evidence="8">
    <name type="scientific">freshwater metagenome</name>
    <dbReference type="NCBI Taxonomy" id="449393"/>
    <lineage>
        <taxon>unclassified sequences</taxon>
        <taxon>metagenomes</taxon>
        <taxon>ecological metagenomes</taxon>
    </lineage>
</organism>
<evidence type="ECO:0000256" key="2">
    <source>
        <dbReference type="ARBA" id="ARBA00022741"/>
    </source>
</evidence>
<keyword evidence="6" id="KW-0804">Transcription</keyword>
<evidence type="ECO:0000256" key="5">
    <source>
        <dbReference type="ARBA" id="ARBA00023125"/>
    </source>
</evidence>
<dbReference type="InterPro" id="IPR005144">
    <property type="entry name" value="ATP-cone_dom"/>
</dbReference>
<dbReference type="PANTHER" id="PTHR30455">
    <property type="entry name" value="TRANSCRIPTIONAL REPRESSOR NRDR"/>
    <property type="match status" value="1"/>
</dbReference>
<feature type="domain" description="ATP-cone" evidence="7">
    <location>
        <begin position="49"/>
        <end position="138"/>
    </location>
</feature>
<accession>A0A6J6WTS2</accession>
<dbReference type="NCBIfam" id="TIGR00244">
    <property type="entry name" value="transcriptional regulator NrdR"/>
    <property type="match status" value="1"/>
</dbReference>
<dbReference type="GO" id="GO:0008270">
    <property type="term" value="F:zinc ion binding"/>
    <property type="evidence" value="ECO:0007669"/>
    <property type="project" value="InterPro"/>
</dbReference>
<evidence type="ECO:0000256" key="3">
    <source>
        <dbReference type="ARBA" id="ARBA00022840"/>
    </source>
</evidence>
<sequence>MRCPFCSTDDDRVVDSRLAEDGVAIRRRRECAACNQRFTTFERIEEVGLTVVKRSGDREPFDREKIVRGVQSACKNRPVEEEAVMALVTGVEESMRLLGRDVTTEELGLAVLESLRQLDDVAYMRFASVYKDFADAADFARELKMLVKSTAPKSRS</sequence>
<dbReference type="InterPro" id="IPR055173">
    <property type="entry name" value="NrdR-like_N"/>
</dbReference>
<dbReference type="GO" id="GO:0045892">
    <property type="term" value="P:negative regulation of DNA-templated transcription"/>
    <property type="evidence" value="ECO:0007669"/>
    <property type="project" value="InterPro"/>
</dbReference>
<evidence type="ECO:0000256" key="6">
    <source>
        <dbReference type="ARBA" id="ARBA00023163"/>
    </source>
</evidence>
<keyword evidence="2" id="KW-0547">Nucleotide-binding</keyword>
<keyword evidence="3" id="KW-0067">ATP-binding</keyword>
<reference evidence="8" key="1">
    <citation type="submission" date="2020-05" db="EMBL/GenBank/DDBJ databases">
        <authorList>
            <person name="Chiriac C."/>
            <person name="Salcher M."/>
            <person name="Ghai R."/>
            <person name="Kavagutti S V."/>
        </authorList>
    </citation>
    <scope>NUCLEOTIDE SEQUENCE</scope>
</reference>
<proteinExistence type="inferred from homology"/>
<dbReference type="PROSITE" id="PS51161">
    <property type="entry name" value="ATP_CONE"/>
    <property type="match status" value="1"/>
</dbReference>
<evidence type="ECO:0000259" key="7">
    <source>
        <dbReference type="PROSITE" id="PS51161"/>
    </source>
</evidence>
<gene>
    <name evidence="8" type="ORF">UFOPK2958_00990</name>
</gene>
<name>A0A6J6WTS2_9ZZZZ</name>
<evidence type="ECO:0000313" key="8">
    <source>
        <dbReference type="EMBL" id="CAB4788611.1"/>
    </source>
</evidence>
<dbReference type="GO" id="GO:0003677">
    <property type="term" value="F:DNA binding"/>
    <property type="evidence" value="ECO:0007669"/>
    <property type="project" value="UniProtKB-KW"/>
</dbReference>
<dbReference type="Pfam" id="PF03477">
    <property type="entry name" value="ATP-cone"/>
    <property type="match status" value="1"/>
</dbReference>
<evidence type="ECO:0000256" key="1">
    <source>
        <dbReference type="ARBA" id="ARBA00022491"/>
    </source>
</evidence>
<dbReference type="EMBL" id="CAFAAB010000114">
    <property type="protein sequence ID" value="CAB4788611.1"/>
    <property type="molecule type" value="Genomic_DNA"/>
</dbReference>
<dbReference type="PANTHER" id="PTHR30455:SF2">
    <property type="entry name" value="TRANSCRIPTIONAL REPRESSOR NRDR"/>
    <property type="match status" value="1"/>
</dbReference>
<keyword evidence="1" id="KW-0678">Repressor</keyword>
<protein>
    <submittedName>
        <fullName evidence="8">Unannotated protein</fullName>
    </submittedName>
</protein>
<keyword evidence="4" id="KW-0805">Transcription regulation</keyword>
<dbReference type="GO" id="GO:0005524">
    <property type="term" value="F:ATP binding"/>
    <property type="evidence" value="ECO:0007669"/>
    <property type="project" value="UniProtKB-KW"/>
</dbReference>
<evidence type="ECO:0000256" key="4">
    <source>
        <dbReference type="ARBA" id="ARBA00023015"/>
    </source>
</evidence>